<keyword evidence="2" id="KW-1133">Transmembrane helix</keyword>
<protein>
    <recommendedName>
        <fullName evidence="6">PiggyBac transposable element-derived protein domain-containing protein</fullName>
    </recommendedName>
</protein>
<evidence type="ECO:0008006" key="6">
    <source>
        <dbReference type="Google" id="ProtNLM"/>
    </source>
</evidence>
<dbReference type="EMBL" id="CAJOBA010008082">
    <property type="protein sequence ID" value="CAF3819769.1"/>
    <property type="molecule type" value="Genomic_DNA"/>
</dbReference>
<dbReference type="EMBL" id="CAJNOK010008068">
    <property type="protein sequence ID" value="CAF1053205.1"/>
    <property type="molecule type" value="Genomic_DNA"/>
</dbReference>
<accession>A0A8S2DWQ7</accession>
<dbReference type="PANTHER" id="PTHR47272">
    <property type="entry name" value="DDE_TNP_1_7 DOMAIN-CONTAINING PROTEIN"/>
    <property type="match status" value="1"/>
</dbReference>
<feature type="transmembrane region" description="Helical" evidence="2">
    <location>
        <begin position="202"/>
        <end position="222"/>
    </location>
</feature>
<evidence type="ECO:0000313" key="4">
    <source>
        <dbReference type="EMBL" id="CAF3819769.1"/>
    </source>
</evidence>
<dbReference type="AlphaFoldDB" id="A0A8S2DWQ7"/>
<reference evidence="3" key="1">
    <citation type="submission" date="2021-02" db="EMBL/GenBank/DDBJ databases">
        <authorList>
            <person name="Nowell W R."/>
        </authorList>
    </citation>
    <scope>NUCLEOTIDE SEQUENCE</scope>
</reference>
<dbReference type="PANTHER" id="PTHR47272:SF1">
    <property type="entry name" value="PIGGYBAC TRANSPOSABLE ELEMENT-DERIVED PROTEIN 3-LIKE"/>
    <property type="match status" value="1"/>
</dbReference>
<sequence length="244" mass="28412">MRKKDRGFNDYRVTNDKQCVLVAWKDLKCVLIGSNYVGIEPIVKLARWDKNQQKKVDISAPQIISVYNKHMGGADICYVPYIQYHSDPKSGICGLHRLGRGGNWRLERMFRFKSEIACVLLQRPTLFTKSVLQSVQVDYSSAEPDDENENYSPPNKRSKRESKLSVSDRLRYDGHDHWPTFQPQKVVYVVKMKDVNNERNGYVQNVTVTYVYILHIIVLNLITFKVEKYLFYGLKSVSEIRVLL</sequence>
<gene>
    <name evidence="3" type="ORF">OVA965_LOCUS17046</name>
    <name evidence="4" type="ORF">TMI583_LOCUS17055</name>
</gene>
<organism evidence="3 5">
    <name type="scientific">Didymodactylos carnosus</name>
    <dbReference type="NCBI Taxonomy" id="1234261"/>
    <lineage>
        <taxon>Eukaryota</taxon>
        <taxon>Metazoa</taxon>
        <taxon>Spiralia</taxon>
        <taxon>Gnathifera</taxon>
        <taxon>Rotifera</taxon>
        <taxon>Eurotatoria</taxon>
        <taxon>Bdelloidea</taxon>
        <taxon>Philodinida</taxon>
        <taxon>Philodinidae</taxon>
        <taxon>Didymodactylos</taxon>
    </lineage>
</organism>
<comment type="caution">
    <text evidence="3">The sequence shown here is derived from an EMBL/GenBank/DDBJ whole genome shotgun (WGS) entry which is preliminary data.</text>
</comment>
<proteinExistence type="predicted"/>
<keyword evidence="2" id="KW-0472">Membrane</keyword>
<evidence type="ECO:0000256" key="2">
    <source>
        <dbReference type="SAM" id="Phobius"/>
    </source>
</evidence>
<dbReference type="Proteomes" id="UP000682733">
    <property type="component" value="Unassembled WGS sequence"/>
</dbReference>
<keyword evidence="2" id="KW-0812">Transmembrane</keyword>
<evidence type="ECO:0000256" key="1">
    <source>
        <dbReference type="SAM" id="MobiDB-lite"/>
    </source>
</evidence>
<dbReference type="Proteomes" id="UP000677228">
    <property type="component" value="Unassembled WGS sequence"/>
</dbReference>
<feature type="region of interest" description="Disordered" evidence="1">
    <location>
        <begin position="140"/>
        <end position="164"/>
    </location>
</feature>
<name>A0A8S2DWQ7_9BILA</name>
<evidence type="ECO:0000313" key="5">
    <source>
        <dbReference type="Proteomes" id="UP000677228"/>
    </source>
</evidence>
<evidence type="ECO:0000313" key="3">
    <source>
        <dbReference type="EMBL" id="CAF1053205.1"/>
    </source>
</evidence>